<keyword evidence="2" id="KW-1185">Reference proteome</keyword>
<dbReference type="EMBL" id="CANHGI010000002">
    <property type="protein sequence ID" value="CAI5443517.1"/>
    <property type="molecule type" value="Genomic_DNA"/>
</dbReference>
<comment type="caution">
    <text evidence="1">The sequence shown here is derived from an EMBL/GenBank/DDBJ whole genome shotgun (WGS) entry which is preliminary data.</text>
</comment>
<reference evidence="1" key="1">
    <citation type="submission" date="2022-11" db="EMBL/GenBank/DDBJ databases">
        <authorList>
            <person name="Kikuchi T."/>
        </authorList>
    </citation>
    <scope>NUCLEOTIDE SEQUENCE</scope>
    <source>
        <strain evidence="1">PS1010</strain>
    </source>
</reference>
<protein>
    <submittedName>
        <fullName evidence="1">Uncharacterized protein</fullName>
    </submittedName>
</protein>
<evidence type="ECO:0000313" key="1">
    <source>
        <dbReference type="EMBL" id="CAI5443517.1"/>
    </source>
</evidence>
<sequence length="83" mass="9779">MMFVTIVIVWLLILLFRRRTPNPEMQLATILIVLIAFCSNPQNTRQMSRRQLDLIEEIITGMILIVQMLLIERNQQQTLAIQQ</sequence>
<evidence type="ECO:0000313" key="2">
    <source>
        <dbReference type="Proteomes" id="UP001152747"/>
    </source>
</evidence>
<gene>
    <name evidence="1" type="ORF">CAMP_LOCUS6154</name>
</gene>
<proteinExistence type="predicted"/>
<name>A0A9P1IHY5_9PELO</name>
<organism evidence="1 2">
    <name type="scientific">Caenorhabditis angaria</name>
    <dbReference type="NCBI Taxonomy" id="860376"/>
    <lineage>
        <taxon>Eukaryota</taxon>
        <taxon>Metazoa</taxon>
        <taxon>Ecdysozoa</taxon>
        <taxon>Nematoda</taxon>
        <taxon>Chromadorea</taxon>
        <taxon>Rhabditida</taxon>
        <taxon>Rhabditina</taxon>
        <taxon>Rhabditomorpha</taxon>
        <taxon>Rhabditoidea</taxon>
        <taxon>Rhabditidae</taxon>
        <taxon>Peloderinae</taxon>
        <taxon>Caenorhabditis</taxon>
    </lineage>
</organism>
<dbReference type="AlphaFoldDB" id="A0A9P1IHY5"/>
<accession>A0A9P1IHY5</accession>
<dbReference type="Proteomes" id="UP001152747">
    <property type="component" value="Unassembled WGS sequence"/>
</dbReference>